<comment type="function">
    <text evidence="5">PPIases accelerate the folding of proteins.</text>
</comment>
<keyword evidence="4 6" id="KW-0413">Isomerase</keyword>
<gene>
    <name evidence="10" type="primary">fbp</name>
    <name evidence="10" type="ORF">GJA_5204</name>
</gene>
<evidence type="ECO:0000256" key="1">
    <source>
        <dbReference type="ARBA" id="ARBA00000971"/>
    </source>
</evidence>
<dbReference type="EC" id="5.2.1.8" evidence="7"/>
<feature type="domain" description="PPIase FKBP-type" evidence="9">
    <location>
        <begin position="58"/>
        <end position="155"/>
    </location>
</feature>
<evidence type="ECO:0000256" key="4">
    <source>
        <dbReference type="ARBA" id="ARBA00023235"/>
    </source>
</evidence>
<evidence type="ECO:0000259" key="9">
    <source>
        <dbReference type="PROSITE" id="PS50059"/>
    </source>
</evidence>
<dbReference type="Pfam" id="PF00254">
    <property type="entry name" value="FKBP_C"/>
    <property type="match status" value="1"/>
</dbReference>
<evidence type="ECO:0000313" key="11">
    <source>
        <dbReference type="Proteomes" id="UP000027604"/>
    </source>
</evidence>
<dbReference type="PATRIC" id="fig|1349767.4.peg.1805"/>
<dbReference type="EMBL" id="HG322949">
    <property type="protein sequence ID" value="CDG85801.1"/>
    <property type="molecule type" value="Genomic_DNA"/>
</dbReference>
<dbReference type="Proteomes" id="UP000027604">
    <property type="component" value="Chromosome I"/>
</dbReference>
<dbReference type="OrthoDB" id="8703660at2"/>
<evidence type="ECO:0000256" key="5">
    <source>
        <dbReference type="ARBA" id="ARBA00056164"/>
    </source>
</evidence>
<dbReference type="PANTHER" id="PTHR43811">
    <property type="entry name" value="FKBP-TYPE PEPTIDYL-PROLYL CIS-TRANS ISOMERASE FKPA"/>
    <property type="match status" value="1"/>
</dbReference>
<keyword evidence="11" id="KW-1185">Reference proteome</keyword>
<dbReference type="KEGG" id="jag:GJA_5204"/>
<evidence type="ECO:0000256" key="2">
    <source>
        <dbReference type="ARBA" id="ARBA00006577"/>
    </source>
</evidence>
<dbReference type="RefSeq" id="WP_038497567.1">
    <property type="nucleotide sequence ID" value="NZ_BCTH01000017.1"/>
</dbReference>
<dbReference type="FunFam" id="3.10.50.40:FF:000006">
    <property type="entry name" value="Peptidyl-prolyl cis-trans isomerase"/>
    <property type="match status" value="1"/>
</dbReference>
<dbReference type="PROSITE" id="PS50059">
    <property type="entry name" value="FKBP_PPIASE"/>
    <property type="match status" value="1"/>
</dbReference>
<dbReference type="Gene3D" id="3.10.50.40">
    <property type="match status" value="1"/>
</dbReference>
<organism evidence="10 11">
    <name type="scientific">Janthinobacterium agaricidamnosum NBRC 102515 = DSM 9628</name>
    <dbReference type="NCBI Taxonomy" id="1349767"/>
    <lineage>
        <taxon>Bacteria</taxon>
        <taxon>Pseudomonadati</taxon>
        <taxon>Pseudomonadota</taxon>
        <taxon>Betaproteobacteria</taxon>
        <taxon>Burkholderiales</taxon>
        <taxon>Oxalobacteraceae</taxon>
        <taxon>Janthinobacterium</taxon>
    </lineage>
</organism>
<dbReference type="AlphaFoldDB" id="W0VD11"/>
<reference evidence="10 11" key="1">
    <citation type="journal article" date="2015" name="Genome Announc.">
        <title>Genome Sequence of Mushroom Soft-Rot Pathogen Janthinobacterium agaricidamnosum.</title>
        <authorList>
            <person name="Graupner K."/>
            <person name="Lackner G."/>
            <person name="Hertweck C."/>
        </authorList>
    </citation>
    <scope>NUCLEOTIDE SEQUENCE [LARGE SCALE GENOMIC DNA]</scope>
    <source>
        <strain evidence="11">NBRC 102515 / DSM 9628</strain>
    </source>
</reference>
<dbReference type="HOGENOM" id="CLU_013615_7_4_4"/>
<evidence type="ECO:0000256" key="7">
    <source>
        <dbReference type="RuleBase" id="RU003915"/>
    </source>
</evidence>
<evidence type="ECO:0000256" key="8">
    <source>
        <dbReference type="SAM" id="SignalP"/>
    </source>
</evidence>
<dbReference type="GO" id="GO:0003755">
    <property type="term" value="F:peptidyl-prolyl cis-trans isomerase activity"/>
    <property type="evidence" value="ECO:0007669"/>
    <property type="project" value="UniProtKB-UniRule"/>
</dbReference>
<dbReference type="InterPro" id="IPR046357">
    <property type="entry name" value="PPIase_dom_sf"/>
</dbReference>
<proteinExistence type="inferred from homology"/>
<dbReference type="InterPro" id="IPR001179">
    <property type="entry name" value="PPIase_FKBP_dom"/>
</dbReference>
<protein>
    <recommendedName>
        <fullName evidence="7">Peptidyl-prolyl cis-trans isomerase</fullName>
        <ecNumber evidence="7">5.2.1.8</ecNumber>
    </recommendedName>
</protein>
<dbReference type="SUPFAM" id="SSF54534">
    <property type="entry name" value="FKBP-like"/>
    <property type="match status" value="1"/>
</dbReference>
<feature type="signal peptide" evidence="8">
    <location>
        <begin position="1"/>
        <end position="24"/>
    </location>
</feature>
<keyword evidence="3 6" id="KW-0697">Rotamase</keyword>
<accession>W0VD11</accession>
<comment type="catalytic activity">
    <reaction evidence="1 6 7">
        <text>[protein]-peptidylproline (omega=180) = [protein]-peptidylproline (omega=0)</text>
        <dbReference type="Rhea" id="RHEA:16237"/>
        <dbReference type="Rhea" id="RHEA-COMP:10747"/>
        <dbReference type="Rhea" id="RHEA-COMP:10748"/>
        <dbReference type="ChEBI" id="CHEBI:83833"/>
        <dbReference type="ChEBI" id="CHEBI:83834"/>
        <dbReference type="EC" id="5.2.1.8"/>
    </reaction>
</comment>
<dbReference type="STRING" id="1349767.GJA_5204"/>
<sequence length="158" mass="15901">MKSTFKFIASLLCAVALTACGGAATPSNNAPVIDPATQPAGFLASDTVVGTGVAAANGDTVTVRYTGWLYNSGAANNKGTKFDSSADHGSTNSFVFVLGVGKVIPGWDQGVLGMKVGGKRTLTIPYTLGYGVAGSPPTIPAYAGLVFDIELVSVAKPG</sequence>
<comment type="similarity">
    <text evidence="2 7">Belongs to the FKBP-type PPIase family.</text>
</comment>
<dbReference type="eggNOG" id="COG0545">
    <property type="taxonomic scope" value="Bacteria"/>
</dbReference>
<name>W0VD11_9BURK</name>
<evidence type="ECO:0000256" key="6">
    <source>
        <dbReference type="PROSITE-ProRule" id="PRU00277"/>
    </source>
</evidence>
<keyword evidence="8" id="KW-0732">Signal</keyword>
<dbReference type="PROSITE" id="PS51257">
    <property type="entry name" value="PROKAR_LIPOPROTEIN"/>
    <property type="match status" value="1"/>
</dbReference>
<evidence type="ECO:0000256" key="3">
    <source>
        <dbReference type="ARBA" id="ARBA00023110"/>
    </source>
</evidence>
<feature type="chain" id="PRO_5004797860" description="Peptidyl-prolyl cis-trans isomerase" evidence="8">
    <location>
        <begin position="25"/>
        <end position="158"/>
    </location>
</feature>
<evidence type="ECO:0000313" key="10">
    <source>
        <dbReference type="EMBL" id="CDG85801.1"/>
    </source>
</evidence>
<dbReference type="PANTHER" id="PTHR43811:SF19">
    <property type="entry name" value="39 KDA FK506-BINDING NUCLEAR PROTEIN"/>
    <property type="match status" value="1"/>
</dbReference>